<dbReference type="EMBL" id="JAERWL010000017">
    <property type="protein sequence ID" value="MBM9478375.1"/>
    <property type="molecule type" value="Genomic_DNA"/>
</dbReference>
<evidence type="ECO:0000313" key="7">
    <source>
        <dbReference type="EMBL" id="MBM9478375.1"/>
    </source>
</evidence>
<protein>
    <submittedName>
        <fullName evidence="7">Creatininase family protein</fullName>
    </submittedName>
</protein>
<evidence type="ECO:0000256" key="5">
    <source>
        <dbReference type="ARBA" id="ARBA00024029"/>
    </source>
</evidence>
<comment type="caution">
    <text evidence="7">The sequence shown here is derived from an EMBL/GenBank/DDBJ whole genome shotgun (WGS) entry which is preliminary data.</text>
</comment>
<dbReference type="EMBL" id="JAERWL010000005">
    <property type="protein sequence ID" value="MBM9475965.1"/>
    <property type="molecule type" value="Genomic_DNA"/>
</dbReference>
<evidence type="ECO:0000256" key="4">
    <source>
        <dbReference type="ARBA" id="ARBA00022833"/>
    </source>
</evidence>
<dbReference type="Pfam" id="PF02633">
    <property type="entry name" value="Creatininase"/>
    <property type="match status" value="1"/>
</dbReference>
<dbReference type="GO" id="GO:0009231">
    <property type="term" value="P:riboflavin biosynthetic process"/>
    <property type="evidence" value="ECO:0007669"/>
    <property type="project" value="TreeGrafter"/>
</dbReference>
<comment type="similarity">
    <text evidence="5">Belongs to the creatininase superfamily.</text>
</comment>
<organism evidence="7 8">
    <name type="scientific">Nakamurella flavida</name>
    <dbReference type="NCBI Taxonomy" id="363630"/>
    <lineage>
        <taxon>Bacteria</taxon>
        <taxon>Bacillati</taxon>
        <taxon>Actinomycetota</taxon>
        <taxon>Actinomycetes</taxon>
        <taxon>Nakamurellales</taxon>
        <taxon>Nakamurellaceae</taxon>
        <taxon>Nakamurella</taxon>
    </lineage>
</organism>
<name>A0A938YT38_9ACTN</name>
<dbReference type="PANTHER" id="PTHR35005">
    <property type="entry name" value="3-DEHYDRO-SCYLLO-INOSOSE HYDROLASE"/>
    <property type="match status" value="1"/>
</dbReference>
<dbReference type="Proteomes" id="UP000663801">
    <property type="component" value="Unassembled WGS sequence"/>
</dbReference>
<dbReference type="PANTHER" id="PTHR35005:SF1">
    <property type="entry name" value="2-AMINO-5-FORMYLAMINO-6-RIBOSYLAMINOPYRIMIDIN-4(3H)-ONE 5'-MONOPHOSPHATE DEFORMYLASE"/>
    <property type="match status" value="1"/>
</dbReference>
<dbReference type="InterPro" id="IPR024087">
    <property type="entry name" value="Creatininase-like_sf"/>
</dbReference>
<keyword evidence="4" id="KW-0862">Zinc</keyword>
<dbReference type="RefSeq" id="WP_205256021.1">
    <property type="nucleotide sequence ID" value="NZ_BAAAPV010000002.1"/>
</dbReference>
<reference evidence="7" key="1">
    <citation type="submission" date="2021-01" db="EMBL/GenBank/DDBJ databases">
        <title>KCTC 19127 draft genome.</title>
        <authorList>
            <person name="An D."/>
        </authorList>
    </citation>
    <scope>NUCLEOTIDE SEQUENCE</scope>
    <source>
        <strain evidence="7">KCTC 19127</strain>
    </source>
</reference>
<dbReference type="AlphaFoldDB" id="A0A938YT38"/>
<dbReference type="SUPFAM" id="SSF102215">
    <property type="entry name" value="Creatininase"/>
    <property type="match status" value="1"/>
</dbReference>
<comment type="cofactor">
    <cofactor evidence="1">
        <name>Zn(2+)</name>
        <dbReference type="ChEBI" id="CHEBI:29105"/>
    </cofactor>
</comment>
<evidence type="ECO:0000256" key="3">
    <source>
        <dbReference type="ARBA" id="ARBA00022801"/>
    </source>
</evidence>
<evidence type="ECO:0000256" key="1">
    <source>
        <dbReference type="ARBA" id="ARBA00001947"/>
    </source>
</evidence>
<dbReference type="InterPro" id="IPR003785">
    <property type="entry name" value="Creatininase/forma_Hydrolase"/>
</dbReference>
<evidence type="ECO:0000256" key="2">
    <source>
        <dbReference type="ARBA" id="ARBA00022723"/>
    </source>
</evidence>
<dbReference type="GO" id="GO:0016811">
    <property type="term" value="F:hydrolase activity, acting on carbon-nitrogen (but not peptide) bonds, in linear amides"/>
    <property type="evidence" value="ECO:0007669"/>
    <property type="project" value="TreeGrafter"/>
</dbReference>
<evidence type="ECO:0000313" key="8">
    <source>
        <dbReference type="Proteomes" id="UP000663801"/>
    </source>
</evidence>
<proteinExistence type="inferred from homology"/>
<evidence type="ECO:0000313" key="6">
    <source>
        <dbReference type="EMBL" id="MBM9475965.1"/>
    </source>
</evidence>
<sequence>MSAAGPDSLSWKRFGDRLAAGAVPLLPFGAYEQHGPHLPLSTDTVMAQGLTRRLATVLHGEVDTLVLPPVEYGQTTDNDGFPGTLTLSFDTVRAIALDLAAALHRQGARCLVVVNGDFGNQAPLRVAARESVQRWDFPVLVINYPGMAEAADAALTSEPAGYGLRHADEFETSIMLALTPDDVRMDTAVAEYPEYPAVFPALQIGLHELSVTGVFGDPTAATAEKGEALLERLSAAAAELVRAFVSRVDGDRASGG</sequence>
<dbReference type="Gene3D" id="3.40.50.10310">
    <property type="entry name" value="Creatininase"/>
    <property type="match status" value="1"/>
</dbReference>
<keyword evidence="8" id="KW-1185">Reference proteome</keyword>
<gene>
    <name evidence="6" type="ORF">JL107_05875</name>
    <name evidence="7" type="ORF">JL107_18150</name>
</gene>
<accession>A0A938YT38</accession>
<keyword evidence="3" id="KW-0378">Hydrolase</keyword>
<dbReference type="GO" id="GO:0046872">
    <property type="term" value="F:metal ion binding"/>
    <property type="evidence" value="ECO:0007669"/>
    <property type="project" value="UniProtKB-KW"/>
</dbReference>
<keyword evidence="2" id="KW-0479">Metal-binding</keyword>